<evidence type="ECO:0000313" key="6">
    <source>
        <dbReference type="EMBL" id="WAQ95328.1"/>
    </source>
</evidence>
<dbReference type="Gene3D" id="3.40.50.2300">
    <property type="match status" value="1"/>
</dbReference>
<keyword evidence="4" id="KW-0472">Membrane</keyword>
<evidence type="ECO:0000256" key="4">
    <source>
        <dbReference type="ARBA" id="ARBA00023136"/>
    </source>
</evidence>
<keyword evidence="7" id="KW-1185">Reference proteome</keyword>
<name>A0ABY7DDE9_MYAAR</name>
<dbReference type="Proteomes" id="UP001164746">
    <property type="component" value="Chromosome 2"/>
</dbReference>
<protein>
    <submittedName>
        <fullName evidence="6">GC76C-like protein</fullName>
    </submittedName>
</protein>
<evidence type="ECO:0000256" key="1">
    <source>
        <dbReference type="ARBA" id="ARBA00004370"/>
    </source>
</evidence>
<organism evidence="6 7">
    <name type="scientific">Mya arenaria</name>
    <name type="common">Soft-shell clam</name>
    <dbReference type="NCBI Taxonomy" id="6604"/>
    <lineage>
        <taxon>Eukaryota</taxon>
        <taxon>Metazoa</taxon>
        <taxon>Spiralia</taxon>
        <taxon>Lophotrochozoa</taxon>
        <taxon>Mollusca</taxon>
        <taxon>Bivalvia</taxon>
        <taxon>Autobranchia</taxon>
        <taxon>Heteroconchia</taxon>
        <taxon>Euheterodonta</taxon>
        <taxon>Imparidentia</taxon>
        <taxon>Neoheterodontei</taxon>
        <taxon>Myida</taxon>
        <taxon>Myoidea</taxon>
        <taxon>Myidae</taxon>
        <taxon>Mya</taxon>
    </lineage>
</organism>
<accession>A0ABY7DDE9</accession>
<evidence type="ECO:0000313" key="7">
    <source>
        <dbReference type="Proteomes" id="UP001164746"/>
    </source>
</evidence>
<sequence>MGYITGSQKLPGTFYRRPGQQVSGALTMALDEINADISVLQDLKLDFTMVETYGVELESIKVTVELVNQNISVYIGPQETCTHEAKIAAAFNIPMISYIVLKQLSPGCINTNLLHGFGNAIGCVTVNVLTYLFVTRKSDNV</sequence>
<gene>
    <name evidence="6" type="ORF">MAR_028018</name>
</gene>
<evidence type="ECO:0000256" key="3">
    <source>
        <dbReference type="ARBA" id="ARBA00022989"/>
    </source>
</evidence>
<dbReference type="Pfam" id="PF01094">
    <property type="entry name" value="ANF_receptor"/>
    <property type="match status" value="1"/>
</dbReference>
<keyword evidence="3" id="KW-1133">Transmembrane helix</keyword>
<feature type="domain" description="Receptor ligand binding region" evidence="5">
    <location>
        <begin position="22"/>
        <end position="100"/>
    </location>
</feature>
<dbReference type="EMBL" id="CP111013">
    <property type="protein sequence ID" value="WAQ95328.1"/>
    <property type="molecule type" value="Genomic_DNA"/>
</dbReference>
<evidence type="ECO:0000256" key="2">
    <source>
        <dbReference type="ARBA" id="ARBA00022692"/>
    </source>
</evidence>
<dbReference type="InterPro" id="IPR001828">
    <property type="entry name" value="ANF_lig-bd_rcpt"/>
</dbReference>
<dbReference type="SUPFAM" id="SSF53822">
    <property type="entry name" value="Periplasmic binding protein-like I"/>
    <property type="match status" value="1"/>
</dbReference>
<dbReference type="InterPro" id="IPR028082">
    <property type="entry name" value="Peripla_BP_I"/>
</dbReference>
<proteinExistence type="predicted"/>
<reference evidence="6" key="1">
    <citation type="submission" date="2022-11" db="EMBL/GenBank/DDBJ databases">
        <title>Centuries of genome instability and evolution in soft-shell clam transmissible cancer (bioRxiv).</title>
        <authorList>
            <person name="Hart S.F.M."/>
            <person name="Yonemitsu M.A."/>
            <person name="Giersch R.M."/>
            <person name="Beal B.F."/>
            <person name="Arriagada G."/>
            <person name="Davis B.W."/>
            <person name="Ostrander E.A."/>
            <person name="Goff S.P."/>
            <person name="Metzger M.J."/>
        </authorList>
    </citation>
    <scope>NUCLEOTIDE SEQUENCE</scope>
    <source>
        <strain evidence="6">MELC-2E11</strain>
        <tissue evidence="6">Siphon/mantle</tissue>
    </source>
</reference>
<keyword evidence="2" id="KW-0812">Transmembrane</keyword>
<comment type="subcellular location">
    <subcellularLocation>
        <location evidence="1">Membrane</location>
    </subcellularLocation>
</comment>
<evidence type="ECO:0000259" key="5">
    <source>
        <dbReference type="Pfam" id="PF01094"/>
    </source>
</evidence>